<keyword evidence="7" id="KW-1185">Reference proteome</keyword>
<comment type="caution">
    <text evidence="6">The sequence shown here is derived from an EMBL/GenBank/DDBJ whole genome shotgun (WGS) entry which is preliminary data.</text>
</comment>
<dbReference type="InterPro" id="IPR028082">
    <property type="entry name" value="Peripla_BP_I"/>
</dbReference>
<dbReference type="InterPro" id="IPR010982">
    <property type="entry name" value="Lambda_DNA-bd_dom_sf"/>
</dbReference>
<keyword evidence="3" id="KW-0238">DNA-binding</keyword>
<feature type="domain" description="HTH lacI-type" evidence="5">
    <location>
        <begin position="5"/>
        <end position="61"/>
    </location>
</feature>
<dbReference type="PROSITE" id="PS50932">
    <property type="entry name" value="HTH_LACI_2"/>
    <property type="match status" value="1"/>
</dbReference>
<evidence type="ECO:0000256" key="2">
    <source>
        <dbReference type="ARBA" id="ARBA00023015"/>
    </source>
</evidence>
<dbReference type="Pfam" id="PF13377">
    <property type="entry name" value="Peripla_BP_3"/>
    <property type="match status" value="1"/>
</dbReference>
<accession>A0ABS2RL53</accession>
<dbReference type="PANTHER" id="PTHR30146">
    <property type="entry name" value="LACI-RELATED TRANSCRIPTIONAL REPRESSOR"/>
    <property type="match status" value="1"/>
</dbReference>
<dbReference type="Gene3D" id="1.10.260.40">
    <property type="entry name" value="lambda repressor-like DNA-binding domains"/>
    <property type="match status" value="1"/>
</dbReference>
<dbReference type="Pfam" id="PF00356">
    <property type="entry name" value="LacI"/>
    <property type="match status" value="1"/>
</dbReference>
<dbReference type="Proteomes" id="UP000704762">
    <property type="component" value="Unassembled WGS sequence"/>
</dbReference>
<evidence type="ECO:0000256" key="4">
    <source>
        <dbReference type="ARBA" id="ARBA00023163"/>
    </source>
</evidence>
<reference evidence="6 7" key="1">
    <citation type="submission" date="2021-01" db="EMBL/GenBank/DDBJ databases">
        <title>Sequencing the genomes of 1000 actinobacteria strains.</title>
        <authorList>
            <person name="Klenk H.-P."/>
        </authorList>
    </citation>
    <scope>NUCLEOTIDE SEQUENCE [LARGE SCALE GENOMIC DNA]</scope>
    <source>
        <strain evidence="6 7">DSM 18662</strain>
    </source>
</reference>
<organism evidence="6 7">
    <name type="scientific">Microlunatus panaciterrae</name>
    <dbReference type="NCBI Taxonomy" id="400768"/>
    <lineage>
        <taxon>Bacteria</taxon>
        <taxon>Bacillati</taxon>
        <taxon>Actinomycetota</taxon>
        <taxon>Actinomycetes</taxon>
        <taxon>Propionibacteriales</taxon>
        <taxon>Propionibacteriaceae</taxon>
        <taxon>Microlunatus</taxon>
    </lineage>
</organism>
<evidence type="ECO:0000256" key="3">
    <source>
        <dbReference type="ARBA" id="ARBA00023125"/>
    </source>
</evidence>
<dbReference type="SMART" id="SM00354">
    <property type="entry name" value="HTH_LACI"/>
    <property type="match status" value="1"/>
</dbReference>
<proteinExistence type="predicted"/>
<dbReference type="PANTHER" id="PTHR30146:SF148">
    <property type="entry name" value="HTH-TYPE TRANSCRIPTIONAL REPRESSOR PURR-RELATED"/>
    <property type="match status" value="1"/>
</dbReference>
<dbReference type="InterPro" id="IPR046335">
    <property type="entry name" value="LacI/GalR-like_sensor"/>
</dbReference>
<evidence type="ECO:0000313" key="6">
    <source>
        <dbReference type="EMBL" id="MBM7799302.1"/>
    </source>
</evidence>
<keyword evidence="1" id="KW-0678">Repressor</keyword>
<dbReference type="CDD" id="cd06288">
    <property type="entry name" value="PBP1_sucrose_transcription_regulator"/>
    <property type="match status" value="1"/>
</dbReference>
<keyword evidence="4" id="KW-0804">Transcription</keyword>
<dbReference type="EMBL" id="JAFBCF010000001">
    <property type="protein sequence ID" value="MBM7799302.1"/>
    <property type="molecule type" value="Genomic_DNA"/>
</dbReference>
<protein>
    <submittedName>
        <fullName evidence="6">LacI family transcriptional regulator</fullName>
    </submittedName>
</protein>
<evidence type="ECO:0000256" key="1">
    <source>
        <dbReference type="ARBA" id="ARBA00022491"/>
    </source>
</evidence>
<dbReference type="Gene3D" id="3.40.50.2300">
    <property type="match status" value="2"/>
</dbReference>
<gene>
    <name evidence="6" type="ORF">JOE57_002223</name>
</gene>
<evidence type="ECO:0000313" key="7">
    <source>
        <dbReference type="Proteomes" id="UP000704762"/>
    </source>
</evidence>
<sequence length="344" mass="36189">MVRKATSQDVATLAGVSRSAVSLVLNGRGDGNIAADKQLAILAAAKKLNYTPNSVALSLRNRRTSTIGVVTDAIATTAFGGGLLQGAAEQARQAGYLLLVVDTHYDTDREREAFITLRDRQVDGYLYAAMGLRPYTPPELLRSVPAMLANCFDPASSIAAVTADELAGGRAAAQILVDAGHTDIVMLAGTTDVEATHHRIEGYRQVLSEAGLPVAEPIISGWEIDKGYQAAIQVLSGPRRPTGVLCANDRAAVGVVLAAGRLGLAVPEDLSVVGYDDDENVAPCMAPRLTTIALPHRQIGEESMRMLLSQLSGGARPAPVTLKLPCPPVLRDSVAAPRRSRVNG</sequence>
<dbReference type="RefSeq" id="WP_204917962.1">
    <property type="nucleotide sequence ID" value="NZ_BAAAQP010000001.1"/>
</dbReference>
<evidence type="ECO:0000259" key="5">
    <source>
        <dbReference type="PROSITE" id="PS50932"/>
    </source>
</evidence>
<dbReference type="SUPFAM" id="SSF53822">
    <property type="entry name" value="Periplasmic binding protein-like I"/>
    <property type="match status" value="1"/>
</dbReference>
<name>A0ABS2RL53_9ACTN</name>
<dbReference type="InterPro" id="IPR000843">
    <property type="entry name" value="HTH_LacI"/>
</dbReference>
<dbReference type="SUPFAM" id="SSF47413">
    <property type="entry name" value="lambda repressor-like DNA-binding domains"/>
    <property type="match status" value="1"/>
</dbReference>
<dbReference type="CDD" id="cd01392">
    <property type="entry name" value="HTH_LacI"/>
    <property type="match status" value="1"/>
</dbReference>
<keyword evidence="2" id="KW-0805">Transcription regulation</keyword>